<dbReference type="AlphaFoldDB" id="A0AAV7J3W7"/>
<accession>A0AAV7J3W7</accession>
<evidence type="ECO:0000256" key="2">
    <source>
        <dbReference type="SAM" id="MobiDB-lite"/>
    </source>
</evidence>
<feature type="coiled-coil region" evidence="1">
    <location>
        <begin position="479"/>
        <end position="541"/>
    </location>
</feature>
<dbReference type="EMBL" id="JAHXZJ010000002">
    <property type="protein sequence ID" value="KAH0564531.1"/>
    <property type="molecule type" value="Genomic_DNA"/>
</dbReference>
<sequence>MDNMETTTGGGETAGEEEEDVSFHLGELFNSYEELECKLEKFSKRSLVHYWRRDSRTVSGAHMKTARHISEKLRYYSVKYACIYGGQKFLPRGAGRRQSQSIRTNCPAHIMLRASKDGNKLEVTSVNNDHNHEISEELFKKLPQERKLCGEMKQEVQELMQLHIDRKRLKEYVRLRTNKILRSKDLFNIAAANKQKKTITPERAYELFERIRDLEDLQNRNSSGKVFSESDDDTSPSAKRIKKEPQSPWGQDELSSELAEASEGNDGEDSYTQLSQEEVVDDMDTTEDQLLSTNTDGDLISANGEIVGELVMQDDPSVIIESIVNTDEYGDERNFGSYRDDDHHLKHQVDDHTDTEVLSIDPIGADAEIDKLSKTPSNSPVPGQTIESLSADIDDHSPELNQNHSHSHHINQDSHRIWIMKESPTHQTDNFVDDDDDDDDGGIKTSAVEAAECRPVTTTINGEENSDVNEVVFAEEASHQLLLEQLAVLRAEKNKLHHETEMLKLKKNKLKLQIDCFTSELSKQEMEKEKLRLEITLLKSKVDGDGVSLLFVP</sequence>
<evidence type="ECO:0000313" key="5">
    <source>
        <dbReference type="Proteomes" id="UP000826195"/>
    </source>
</evidence>
<organism evidence="4 5">
    <name type="scientific">Cotesia glomerata</name>
    <name type="common">Lepidopteran parasitic wasp</name>
    <name type="synonym">Apanteles glomeratus</name>
    <dbReference type="NCBI Taxonomy" id="32391"/>
    <lineage>
        <taxon>Eukaryota</taxon>
        <taxon>Metazoa</taxon>
        <taxon>Ecdysozoa</taxon>
        <taxon>Arthropoda</taxon>
        <taxon>Hexapoda</taxon>
        <taxon>Insecta</taxon>
        <taxon>Pterygota</taxon>
        <taxon>Neoptera</taxon>
        <taxon>Endopterygota</taxon>
        <taxon>Hymenoptera</taxon>
        <taxon>Apocrita</taxon>
        <taxon>Ichneumonoidea</taxon>
        <taxon>Braconidae</taxon>
        <taxon>Microgastrinae</taxon>
        <taxon>Cotesia</taxon>
    </lineage>
</organism>
<dbReference type="InterPro" id="IPR040854">
    <property type="entry name" value="ZSWIM9"/>
</dbReference>
<reference evidence="4 5" key="1">
    <citation type="journal article" date="2021" name="J. Hered.">
        <title>A chromosome-level genome assembly of the parasitoid wasp, Cotesia glomerata (Hymenoptera: Braconidae).</title>
        <authorList>
            <person name="Pinto B.J."/>
            <person name="Weis J.J."/>
            <person name="Gamble T."/>
            <person name="Ode P.J."/>
            <person name="Paul R."/>
            <person name="Zaspel J.M."/>
        </authorList>
    </citation>
    <scope>NUCLEOTIDE SEQUENCE [LARGE SCALE GENOMIC DNA]</scope>
    <source>
        <strain evidence="4">CgM1</strain>
    </source>
</reference>
<dbReference type="Proteomes" id="UP000826195">
    <property type="component" value="Unassembled WGS sequence"/>
</dbReference>
<name>A0AAV7J3W7_COTGL</name>
<comment type="caution">
    <text evidence="4">The sequence shown here is derived from an EMBL/GenBank/DDBJ whole genome shotgun (WGS) entry which is preliminary data.</text>
</comment>
<evidence type="ECO:0000256" key="1">
    <source>
        <dbReference type="SAM" id="Coils"/>
    </source>
</evidence>
<dbReference type="PANTHER" id="PTHR47086">
    <property type="entry name" value="BTB DOMAIN-CONTAINING PROTEIN"/>
    <property type="match status" value="1"/>
</dbReference>
<protein>
    <recommendedName>
        <fullName evidence="3">ZSWIM3 N-terminal domain-containing protein</fullName>
    </recommendedName>
</protein>
<evidence type="ECO:0000259" key="3">
    <source>
        <dbReference type="Pfam" id="PF21599"/>
    </source>
</evidence>
<keyword evidence="1" id="KW-0175">Coiled coil</keyword>
<dbReference type="Pfam" id="PF21599">
    <property type="entry name" value="ZSWIM3_N"/>
    <property type="match status" value="1"/>
</dbReference>
<dbReference type="PANTHER" id="PTHR47086:SF4">
    <property type="entry name" value="BTB DOMAIN-CONTAINING PROTEIN"/>
    <property type="match status" value="1"/>
</dbReference>
<feature type="domain" description="ZSWIM3 N-terminal" evidence="3">
    <location>
        <begin position="24"/>
        <end position="132"/>
    </location>
</feature>
<proteinExistence type="predicted"/>
<dbReference type="InterPro" id="IPR048325">
    <property type="entry name" value="ZSWIM3_N"/>
</dbReference>
<keyword evidence="5" id="KW-1185">Reference proteome</keyword>
<evidence type="ECO:0000313" key="4">
    <source>
        <dbReference type="EMBL" id="KAH0564531.1"/>
    </source>
</evidence>
<gene>
    <name evidence="4" type="ORF">KQX54_012616</name>
</gene>
<feature type="region of interest" description="Disordered" evidence="2">
    <location>
        <begin position="221"/>
        <end position="271"/>
    </location>
</feature>